<name>A0A2P9HP51_9HYPH</name>
<evidence type="ECO:0000313" key="1">
    <source>
        <dbReference type="EMBL" id="SPL65763.1"/>
    </source>
</evidence>
<evidence type="ECO:0000313" key="2">
    <source>
        <dbReference type="Proteomes" id="UP000246073"/>
    </source>
</evidence>
<dbReference type="AlphaFoldDB" id="A0A2P9HP51"/>
<gene>
    <name evidence="1" type="ORF">OHAE_1630</name>
</gene>
<dbReference type="RefSeq" id="WP_109369337.1">
    <property type="nucleotide sequence ID" value="NZ_OOFM01000005.1"/>
</dbReference>
<proteinExistence type="predicted"/>
<reference evidence="2" key="1">
    <citation type="submission" date="2017-12" db="EMBL/GenBank/DDBJ databases">
        <authorList>
            <person name="Diaz M."/>
        </authorList>
    </citation>
    <scope>NUCLEOTIDE SEQUENCE [LARGE SCALE GENOMIC DNA]</scope>
    <source>
        <strain evidence="2">FI11154</strain>
    </source>
</reference>
<sequence>MTVKQEYFDDIIATFGQFYKENGRNWGAMTALFEEAKFDYDALADLMNKGRDEGNPNLIALASIITKLSKSQKSQLEAKALEYAGVTA</sequence>
<dbReference type="EMBL" id="OOFM01000005">
    <property type="protein sequence ID" value="SPL65763.1"/>
    <property type="molecule type" value="Genomic_DNA"/>
</dbReference>
<accession>A0A2P9HP51</accession>
<protein>
    <submittedName>
        <fullName evidence="1">Uncharacterized protein</fullName>
    </submittedName>
</protein>
<dbReference type="Proteomes" id="UP000246073">
    <property type="component" value="Unassembled WGS sequence"/>
</dbReference>
<organism evidence="1 2">
    <name type="scientific">Ochrobactrum soli</name>
    <dbReference type="NCBI Taxonomy" id="2448455"/>
    <lineage>
        <taxon>Bacteria</taxon>
        <taxon>Pseudomonadati</taxon>
        <taxon>Pseudomonadota</taxon>
        <taxon>Alphaproteobacteria</taxon>
        <taxon>Hyphomicrobiales</taxon>
        <taxon>Brucellaceae</taxon>
        <taxon>Brucella/Ochrobactrum group</taxon>
        <taxon>Ochrobactrum</taxon>
    </lineage>
</organism>